<accession>A0ABQ7MN30</accession>
<name>A0ABQ7MN30_BRACM</name>
<reference evidence="2 3" key="1">
    <citation type="submission" date="2021-03" db="EMBL/GenBank/DDBJ databases">
        <authorList>
            <person name="King G.J."/>
            <person name="Bancroft I."/>
            <person name="Baten A."/>
            <person name="Bloomfield J."/>
            <person name="Borpatragohain P."/>
            <person name="He Z."/>
            <person name="Irish N."/>
            <person name="Irwin J."/>
            <person name="Liu K."/>
            <person name="Mauleon R.P."/>
            <person name="Moore J."/>
            <person name="Morris R."/>
            <person name="Ostergaard L."/>
            <person name="Wang B."/>
            <person name="Wells R."/>
        </authorList>
    </citation>
    <scope>NUCLEOTIDE SEQUENCE [LARGE SCALE GENOMIC DNA]</scope>
    <source>
        <strain evidence="2">R-o-18</strain>
        <tissue evidence="2">Leaf</tissue>
    </source>
</reference>
<protein>
    <recommendedName>
        <fullName evidence="4">NAC domain-containing protein</fullName>
    </recommendedName>
</protein>
<dbReference type="Proteomes" id="UP000823674">
    <property type="component" value="Chromosome A04"/>
</dbReference>
<feature type="compositionally biased region" description="Basic and acidic residues" evidence="1">
    <location>
        <begin position="316"/>
        <end position="359"/>
    </location>
</feature>
<gene>
    <name evidence="2" type="primary">A04g501810.1_BraROA</name>
    <name evidence="2" type="ORF">IGI04_014699</name>
</gene>
<comment type="caution">
    <text evidence="2">The sequence shown here is derived from an EMBL/GenBank/DDBJ whole genome shotgun (WGS) entry which is preliminary data.</text>
</comment>
<feature type="compositionally biased region" description="Low complexity" evidence="1">
    <location>
        <begin position="364"/>
        <end position="374"/>
    </location>
</feature>
<keyword evidence="3" id="KW-1185">Reference proteome</keyword>
<feature type="compositionally biased region" description="Basic residues" evidence="1">
    <location>
        <begin position="77"/>
        <end position="88"/>
    </location>
</feature>
<dbReference type="EMBL" id="JADBGQ010000004">
    <property type="protein sequence ID" value="KAG5400092.1"/>
    <property type="molecule type" value="Genomic_DNA"/>
</dbReference>
<evidence type="ECO:0000313" key="3">
    <source>
        <dbReference type="Proteomes" id="UP000823674"/>
    </source>
</evidence>
<feature type="compositionally biased region" description="Low complexity" evidence="1">
    <location>
        <begin position="425"/>
        <end position="436"/>
    </location>
</feature>
<feature type="region of interest" description="Disordered" evidence="1">
    <location>
        <begin position="308"/>
        <end position="374"/>
    </location>
</feature>
<proteinExistence type="predicted"/>
<organism evidence="2 3">
    <name type="scientific">Brassica rapa subsp. trilocularis</name>
    <dbReference type="NCBI Taxonomy" id="1813537"/>
    <lineage>
        <taxon>Eukaryota</taxon>
        <taxon>Viridiplantae</taxon>
        <taxon>Streptophyta</taxon>
        <taxon>Embryophyta</taxon>
        <taxon>Tracheophyta</taxon>
        <taxon>Spermatophyta</taxon>
        <taxon>Magnoliopsida</taxon>
        <taxon>eudicotyledons</taxon>
        <taxon>Gunneridae</taxon>
        <taxon>Pentapetalae</taxon>
        <taxon>rosids</taxon>
        <taxon>malvids</taxon>
        <taxon>Brassicales</taxon>
        <taxon>Brassicaceae</taxon>
        <taxon>Brassiceae</taxon>
        <taxon>Brassica</taxon>
    </lineage>
</organism>
<evidence type="ECO:0000313" key="2">
    <source>
        <dbReference type="EMBL" id="KAG5400092.1"/>
    </source>
</evidence>
<sequence>MFWSLFRVFTGSGTFRRNMVILESFGVFGGEELHRRVRCLAMDGDLPAVNQHLVAEVMPVLLKSGQSASREEAAEKRKPRRSMQHSAHRSMEIPDRGPCIFYDCLPFFYAFYTLSFSIVSLRREGRNSYQSSPGTPLVYIYQYQSNEERISRSFKEGACWFMHDLKPKREVSIDTLQAASIDSVSKASNNTIHHVSKNTIHRGTVHPGTVHRNTIYLPSIDTVHIPSIDTVHQNTVHCGTVHPNTVHPNTVHRDTVHRDTVHMNTVHLNTVHHDIVHPNTVHRNTIHRGTILDFVYSEQDEDFEIPTTHVKQPDIQVHHADESKQKDELNKEKLVNHDTAEDDEYHVSEEQSKVEETNTKDLTSASIDSSNSESIDIRTSETIDTYICHRSIPSTIPDATTVYARAGRPKAIRDYNKADTSDPASTSIVIPTSSSIDPSISEMIDTDFCHRSIPLEIPESSSCPQDIANSTQESIDESRCDLTSDVDKVTLKDFLELEEWLRQKLDDKPLREKSPSNIDQHTPDCIARYPPDCIDRHPCLDELSGYMIEPELVGRKQHTSGASHLALPENLRPPLCEEEAVGICKRVKRIHDPVKIMVPCAVFEVESPISPDKGVYLSSYIEVLNDQHHVEAYQRGLRFIDEVDEGPAGIPSSDISRTKLIDINTSSSIDTDQIPSIDTRRESEQNEYELCGNIFYGDTTTHSDKSGGKKWRNWKKKKRINEGSQISLILYFSDDARKSRVRLHKSVGKKGRNWKKRKRTKGGSQLPLTPYFSDSVRKPRVRSRCFSQPFAKLKALLIAEMIDKGEGRLLSTLTDDTSSISIDSTSYPTIDCLFIVSNDCSSHRPMRPCHYQSTTLHQQRSIVTSLYRSILSMFRDV</sequence>
<evidence type="ECO:0000256" key="1">
    <source>
        <dbReference type="SAM" id="MobiDB-lite"/>
    </source>
</evidence>
<evidence type="ECO:0008006" key="4">
    <source>
        <dbReference type="Google" id="ProtNLM"/>
    </source>
</evidence>
<feature type="region of interest" description="Disordered" evidence="1">
    <location>
        <begin position="66"/>
        <end position="90"/>
    </location>
</feature>
<feature type="region of interest" description="Disordered" evidence="1">
    <location>
        <begin position="415"/>
        <end position="436"/>
    </location>
</feature>